<accession>A0ABW1J8H7</accession>
<feature type="transmembrane region" description="Helical" evidence="6">
    <location>
        <begin position="303"/>
        <end position="331"/>
    </location>
</feature>
<dbReference type="Proteomes" id="UP001596302">
    <property type="component" value="Unassembled WGS sequence"/>
</dbReference>
<feature type="transmembrane region" description="Helical" evidence="6">
    <location>
        <begin position="73"/>
        <end position="93"/>
    </location>
</feature>
<feature type="transmembrane region" description="Helical" evidence="6">
    <location>
        <begin position="138"/>
        <end position="161"/>
    </location>
</feature>
<evidence type="ECO:0000256" key="5">
    <source>
        <dbReference type="ARBA" id="ARBA00023136"/>
    </source>
</evidence>
<dbReference type="InterPro" id="IPR050833">
    <property type="entry name" value="Poly_Biosynth_Transport"/>
</dbReference>
<evidence type="ECO:0000256" key="3">
    <source>
        <dbReference type="ARBA" id="ARBA00022692"/>
    </source>
</evidence>
<evidence type="ECO:0000313" key="8">
    <source>
        <dbReference type="Proteomes" id="UP001596302"/>
    </source>
</evidence>
<keyword evidence="4 6" id="KW-1133">Transmembrane helix</keyword>
<organism evidence="7 8">
    <name type="scientific">Pseudonocardia hispaniensis</name>
    <dbReference type="NCBI Taxonomy" id="904933"/>
    <lineage>
        <taxon>Bacteria</taxon>
        <taxon>Bacillati</taxon>
        <taxon>Actinomycetota</taxon>
        <taxon>Actinomycetes</taxon>
        <taxon>Pseudonocardiales</taxon>
        <taxon>Pseudonocardiaceae</taxon>
        <taxon>Pseudonocardia</taxon>
    </lineage>
</organism>
<evidence type="ECO:0000313" key="7">
    <source>
        <dbReference type="EMBL" id="MFC5996711.1"/>
    </source>
</evidence>
<feature type="transmembrane region" description="Helical" evidence="6">
    <location>
        <begin position="267"/>
        <end position="291"/>
    </location>
</feature>
<dbReference type="PANTHER" id="PTHR30250:SF26">
    <property type="entry name" value="PSMA PROTEIN"/>
    <property type="match status" value="1"/>
</dbReference>
<keyword evidence="2" id="KW-1003">Cell membrane</keyword>
<comment type="subcellular location">
    <subcellularLocation>
        <location evidence="1">Cell membrane</location>
        <topology evidence="1">Multi-pass membrane protein</topology>
    </subcellularLocation>
</comment>
<keyword evidence="3 6" id="KW-0812">Transmembrane</keyword>
<keyword evidence="8" id="KW-1185">Reference proteome</keyword>
<evidence type="ECO:0000256" key="1">
    <source>
        <dbReference type="ARBA" id="ARBA00004651"/>
    </source>
</evidence>
<comment type="caution">
    <text evidence="7">The sequence shown here is derived from an EMBL/GenBank/DDBJ whole genome shotgun (WGS) entry which is preliminary data.</text>
</comment>
<evidence type="ECO:0000256" key="6">
    <source>
        <dbReference type="SAM" id="Phobius"/>
    </source>
</evidence>
<reference evidence="8" key="1">
    <citation type="journal article" date="2019" name="Int. J. Syst. Evol. Microbiol.">
        <title>The Global Catalogue of Microorganisms (GCM) 10K type strain sequencing project: providing services to taxonomists for standard genome sequencing and annotation.</title>
        <authorList>
            <consortium name="The Broad Institute Genomics Platform"/>
            <consortium name="The Broad Institute Genome Sequencing Center for Infectious Disease"/>
            <person name="Wu L."/>
            <person name="Ma J."/>
        </authorList>
    </citation>
    <scope>NUCLEOTIDE SEQUENCE [LARGE SCALE GENOMIC DNA]</scope>
    <source>
        <strain evidence="8">CCM 8391</strain>
    </source>
</reference>
<dbReference type="EMBL" id="JBHSQW010000044">
    <property type="protein sequence ID" value="MFC5996711.1"/>
    <property type="molecule type" value="Genomic_DNA"/>
</dbReference>
<dbReference type="PANTHER" id="PTHR30250">
    <property type="entry name" value="PST FAMILY PREDICTED COLANIC ACID TRANSPORTER"/>
    <property type="match status" value="1"/>
</dbReference>
<feature type="transmembrane region" description="Helical" evidence="6">
    <location>
        <begin position="167"/>
        <end position="189"/>
    </location>
</feature>
<sequence length="413" mass="41932">MADQAVSSLTNFAVGIVVARSLGLAEFGAFSLAWVTYGVVLNLSRGLATDPLVVRFSAVAAGRWRAAVSRSSGTALVLGLVTGVGCAGIGLVVGGPIGAAFVGLGLALPAVALQDCWRFAFFAAGQPRRAMTNDLVRAAALVPAMFVVAESASIVGFMLAWGLSAAVAAGFGCLQLRLLPSVGAVRGWLREQRDLGLRYMIENVSSSGAAQLRMYGLGAIAGLAAVGTVRGAELLLGPFLTVLMGLSQVAVPEAARVLQRSPHRLSAFCLLLGGAQAVAALLWGLGLLLLLPDEIGEHLLHALWLPASALILPATLAVMNASFFTGAAAGLRALGAARRSLRAQLLASAGYVIGGLAGAAVAGALGSAWGVALGTAFGATVWWFQLRAGIAERTATTVSAQSPSVENEGTPAP</sequence>
<dbReference type="CDD" id="cd13126">
    <property type="entry name" value="MATE_like_11"/>
    <property type="match status" value="1"/>
</dbReference>
<protein>
    <recommendedName>
        <fullName evidence="9">O-antigen/teichoic acid export membrane protein</fullName>
    </recommendedName>
</protein>
<feature type="transmembrane region" description="Helical" evidence="6">
    <location>
        <begin position="343"/>
        <end position="362"/>
    </location>
</feature>
<evidence type="ECO:0000256" key="4">
    <source>
        <dbReference type="ARBA" id="ARBA00022989"/>
    </source>
</evidence>
<feature type="transmembrane region" description="Helical" evidence="6">
    <location>
        <begin position="368"/>
        <end position="384"/>
    </location>
</feature>
<proteinExistence type="predicted"/>
<evidence type="ECO:0008006" key="9">
    <source>
        <dbReference type="Google" id="ProtNLM"/>
    </source>
</evidence>
<gene>
    <name evidence="7" type="ORF">ACFQE5_21110</name>
</gene>
<feature type="transmembrane region" description="Helical" evidence="6">
    <location>
        <begin position="12"/>
        <end position="35"/>
    </location>
</feature>
<name>A0ABW1J8H7_9PSEU</name>
<feature type="transmembrane region" description="Helical" evidence="6">
    <location>
        <begin position="99"/>
        <end position="117"/>
    </location>
</feature>
<evidence type="ECO:0000256" key="2">
    <source>
        <dbReference type="ARBA" id="ARBA00022475"/>
    </source>
</evidence>
<dbReference type="RefSeq" id="WP_379587511.1">
    <property type="nucleotide sequence ID" value="NZ_JBHSQW010000044.1"/>
</dbReference>
<keyword evidence="5 6" id="KW-0472">Membrane</keyword>